<dbReference type="InParanoid" id="A0A165EQG5"/>
<feature type="domain" description="NUP160 C-terminal TPR" evidence="1">
    <location>
        <begin position="561"/>
        <end position="743"/>
    </location>
</feature>
<dbReference type="Pfam" id="PF23347">
    <property type="entry name" value="TPR_Nup160_C"/>
    <property type="match status" value="1"/>
</dbReference>
<dbReference type="InterPro" id="IPR056536">
    <property type="entry name" value="TPR_NUP160_C"/>
</dbReference>
<name>A0A165EQG5_9BASI</name>
<feature type="domain" description="NUP160 middle TPR" evidence="2">
    <location>
        <begin position="262"/>
        <end position="517"/>
    </location>
</feature>
<dbReference type="OrthoDB" id="67716at2759"/>
<dbReference type="Proteomes" id="UP000076842">
    <property type="component" value="Unassembled WGS sequence"/>
</dbReference>
<sequence>MEGPPPFESDKVILQLAQSLVGAASSASYADFVDEVLATIRAPLEESVEDVCVGIYEGTVQPELRTRKKALLGSLQALNGLDDAVKAALQSLTNTIAEHQPDEDEDQSESVTSYICNLVKSRYDISLEILALLSFIASETPESVEDATGLLADTLVVVHGLSTLWHICQQPGSNAPKRAGSVGLEEDFAARFGRLQVAMSEAGTSMQKDSDDFLIHSLLPETPQGADTRTVALAFIDSTGLLTPRREITALAGDVKLLNELRLQGHHSLVAEVAGWYPRSPAISFVLGRAMLDLKQGEEAANVLEGIASVFEHDSAASLLDRQALLSVLPIPSFQATPSFVYQQIASWLEQAGFLSLAVPYWKLAIDTARSKSDLAHLWYKISAAQIELGLFDDAYATLMETPYRDQQDNTLRKLVDVMCTSGEGEKLVRMSFAGLQSTVEDILDFKARHHDPLQPPDYSSILYSWHVQRGNYRSAGAAMYHHGRRLGALSNAKLDFQSVTVNQAQSYLAAINCLSLVEPRNAWVVSTRAERDPTASTSTTHHIPPELFAFGTQERELTRLEDIRREYALSLARLELLPYLDELGTSGISLSPEDAVAAFAQFGLYDSAFTAAASLQVSMDGLFKDLARKCASIPSYSGMDAMDVAPWLEAASERTAYWDGTVSEKAWRYLRESLNRYDQAGTGYRYHKDVLEAILNYNRHNRIPNWLSKFFEEHHPEYLIRMLLRYGLVEDAATHTMTMIRKVGISGFIAKGPALTI</sequence>
<dbReference type="GO" id="GO:0017056">
    <property type="term" value="F:structural constituent of nuclear pore"/>
    <property type="evidence" value="ECO:0007669"/>
    <property type="project" value="TreeGrafter"/>
</dbReference>
<evidence type="ECO:0000313" key="4">
    <source>
        <dbReference type="Proteomes" id="UP000076842"/>
    </source>
</evidence>
<dbReference type="PANTHER" id="PTHR21286">
    <property type="entry name" value="NUCLEAR PORE COMPLEX PROTEIN NUP160"/>
    <property type="match status" value="1"/>
</dbReference>
<keyword evidence="4" id="KW-1185">Reference proteome</keyword>
<dbReference type="Pfam" id="PF23354">
    <property type="entry name" value="TPR_NUP160_120_M"/>
    <property type="match status" value="1"/>
</dbReference>
<evidence type="ECO:0000259" key="2">
    <source>
        <dbReference type="Pfam" id="PF23354"/>
    </source>
</evidence>
<reference evidence="3 4" key="1">
    <citation type="journal article" date="2016" name="Mol. Biol. Evol.">
        <title>Comparative Genomics of Early-Diverging Mushroom-Forming Fungi Provides Insights into the Origins of Lignocellulose Decay Capabilities.</title>
        <authorList>
            <person name="Nagy L.G."/>
            <person name="Riley R."/>
            <person name="Tritt A."/>
            <person name="Adam C."/>
            <person name="Daum C."/>
            <person name="Floudas D."/>
            <person name="Sun H."/>
            <person name="Yadav J.S."/>
            <person name="Pangilinan J."/>
            <person name="Larsson K.H."/>
            <person name="Matsuura K."/>
            <person name="Barry K."/>
            <person name="Labutti K."/>
            <person name="Kuo R."/>
            <person name="Ohm R.A."/>
            <person name="Bhattacharya S.S."/>
            <person name="Shirouzu T."/>
            <person name="Yoshinaga Y."/>
            <person name="Martin F.M."/>
            <person name="Grigoriev I.V."/>
            <person name="Hibbett D.S."/>
        </authorList>
    </citation>
    <scope>NUCLEOTIDE SEQUENCE [LARGE SCALE GENOMIC DNA]</scope>
    <source>
        <strain evidence="3 4">HHB12733</strain>
    </source>
</reference>
<dbReference type="InterPro" id="IPR056535">
    <property type="entry name" value="TPR_NUP160_M"/>
</dbReference>
<dbReference type="InterPro" id="IPR021717">
    <property type="entry name" value="Nucleoporin_Nup160"/>
</dbReference>
<dbReference type="AlphaFoldDB" id="A0A165EQG5"/>
<gene>
    <name evidence="3" type="ORF">CALCODRAFT_484882</name>
</gene>
<accession>A0A165EQG5</accession>
<protein>
    <submittedName>
        <fullName evidence="3">Uncharacterized protein</fullName>
    </submittedName>
</protein>
<dbReference type="GO" id="GO:0005643">
    <property type="term" value="C:nuclear pore"/>
    <property type="evidence" value="ECO:0007669"/>
    <property type="project" value="UniProtKB-ARBA"/>
</dbReference>
<dbReference type="PANTHER" id="PTHR21286:SF0">
    <property type="entry name" value="NUCLEAR PORE COMPLEX PROTEIN NUP160"/>
    <property type="match status" value="1"/>
</dbReference>
<dbReference type="EMBL" id="KV423997">
    <property type="protein sequence ID" value="KZT55332.1"/>
    <property type="molecule type" value="Genomic_DNA"/>
</dbReference>
<proteinExistence type="predicted"/>
<evidence type="ECO:0000259" key="1">
    <source>
        <dbReference type="Pfam" id="PF23347"/>
    </source>
</evidence>
<evidence type="ECO:0000313" key="3">
    <source>
        <dbReference type="EMBL" id="KZT55332.1"/>
    </source>
</evidence>
<organism evidence="3 4">
    <name type="scientific">Calocera cornea HHB12733</name>
    <dbReference type="NCBI Taxonomy" id="1353952"/>
    <lineage>
        <taxon>Eukaryota</taxon>
        <taxon>Fungi</taxon>
        <taxon>Dikarya</taxon>
        <taxon>Basidiomycota</taxon>
        <taxon>Agaricomycotina</taxon>
        <taxon>Dacrymycetes</taxon>
        <taxon>Dacrymycetales</taxon>
        <taxon>Dacrymycetaceae</taxon>
        <taxon>Calocera</taxon>
    </lineage>
</organism>
<dbReference type="STRING" id="1353952.A0A165EQG5"/>